<accession>A0A2V3IEZ1</accession>
<gene>
    <name evidence="2" type="ORF">BWQ96_09653</name>
</gene>
<feature type="region of interest" description="Disordered" evidence="1">
    <location>
        <begin position="67"/>
        <end position="92"/>
    </location>
</feature>
<reference evidence="2 3" key="1">
    <citation type="journal article" date="2018" name="Mol. Biol. Evol.">
        <title>Analysis of the draft genome of the red seaweed Gracilariopsis chorda provides insights into genome size evolution in Rhodophyta.</title>
        <authorList>
            <person name="Lee J."/>
            <person name="Yang E.C."/>
            <person name="Graf L."/>
            <person name="Yang J.H."/>
            <person name="Qiu H."/>
            <person name="Zel Zion U."/>
            <person name="Chan C.X."/>
            <person name="Stephens T.G."/>
            <person name="Weber A.P.M."/>
            <person name="Boo G.H."/>
            <person name="Boo S.M."/>
            <person name="Kim K.M."/>
            <person name="Shin Y."/>
            <person name="Jung M."/>
            <person name="Lee S.J."/>
            <person name="Yim H.S."/>
            <person name="Lee J.H."/>
            <person name="Bhattacharya D."/>
            <person name="Yoon H.S."/>
        </authorList>
    </citation>
    <scope>NUCLEOTIDE SEQUENCE [LARGE SCALE GENOMIC DNA]</scope>
    <source>
        <strain evidence="2 3">SKKU-2015</strain>
        <tissue evidence="2">Whole body</tissue>
    </source>
</reference>
<comment type="caution">
    <text evidence="2">The sequence shown here is derived from an EMBL/GenBank/DDBJ whole genome shotgun (WGS) entry which is preliminary data.</text>
</comment>
<sequence>MAEYVLWDVYDNYCLCYMTSMARHYGRELDLSFILGSRAKQEEIRRLLDIINQLNWTLVPAEQSSRINPRIDHSPGRNGPGGDFNWYGPWKS</sequence>
<evidence type="ECO:0000313" key="2">
    <source>
        <dbReference type="EMBL" id="PXF40622.1"/>
    </source>
</evidence>
<dbReference type="EMBL" id="NBIV01000276">
    <property type="protein sequence ID" value="PXF40622.1"/>
    <property type="molecule type" value="Genomic_DNA"/>
</dbReference>
<dbReference type="AlphaFoldDB" id="A0A2V3IEZ1"/>
<name>A0A2V3IEZ1_9FLOR</name>
<dbReference type="Proteomes" id="UP000247409">
    <property type="component" value="Unassembled WGS sequence"/>
</dbReference>
<keyword evidence="3" id="KW-1185">Reference proteome</keyword>
<protein>
    <submittedName>
        <fullName evidence="2">Uncharacterized protein</fullName>
    </submittedName>
</protein>
<organism evidence="2 3">
    <name type="scientific">Gracilariopsis chorda</name>
    <dbReference type="NCBI Taxonomy" id="448386"/>
    <lineage>
        <taxon>Eukaryota</taxon>
        <taxon>Rhodophyta</taxon>
        <taxon>Florideophyceae</taxon>
        <taxon>Rhodymeniophycidae</taxon>
        <taxon>Gracilariales</taxon>
        <taxon>Gracilariaceae</taxon>
        <taxon>Gracilariopsis</taxon>
    </lineage>
</organism>
<evidence type="ECO:0000256" key="1">
    <source>
        <dbReference type="SAM" id="MobiDB-lite"/>
    </source>
</evidence>
<evidence type="ECO:0000313" key="3">
    <source>
        <dbReference type="Proteomes" id="UP000247409"/>
    </source>
</evidence>
<proteinExistence type="predicted"/>